<dbReference type="GO" id="GO:0048731">
    <property type="term" value="P:system development"/>
    <property type="evidence" value="ECO:0007669"/>
    <property type="project" value="UniProtKB-ARBA"/>
</dbReference>
<dbReference type="SUPFAM" id="SSF81296">
    <property type="entry name" value="E set domains"/>
    <property type="match status" value="1"/>
</dbReference>
<organism evidence="2 3">
    <name type="scientific">Operophtera brumata</name>
    <name type="common">Winter moth</name>
    <name type="synonym">Phalaena brumata</name>
    <dbReference type="NCBI Taxonomy" id="104452"/>
    <lineage>
        <taxon>Eukaryota</taxon>
        <taxon>Metazoa</taxon>
        <taxon>Ecdysozoa</taxon>
        <taxon>Arthropoda</taxon>
        <taxon>Hexapoda</taxon>
        <taxon>Insecta</taxon>
        <taxon>Pterygota</taxon>
        <taxon>Neoptera</taxon>
        <taxon>Endopterygota</taxon>
        <taxon>Lepidoptera</taxon>
        <taxon>Glossata</taxon>
        <taxon>Ditrysia</taxon>
        <taxon>Geometroidea</taxon>
        <taxon>Geometridae</taxon>
        <taxon>Larentiinae</taxon>
        <taxon>Operophtera</taxon>
    </lineage>
</organism>
<dbReference type="GO" id="GO:0000978">
    <property type="term" value="F:RNA polymerase II cis-regulatory region sequence-specific DNA binding"/>
    <property type="evidence" value="ECO:0007669"/>
    <property type="project" value="TreeGrafter"/>
</dbReference>
<dbReference type="SUPFAM" id="SSF49417">
    <property type="entry name" value="p53-like transcription factors"/>
    <property type="match status" value="1"/>
</dbReference>
<feature type="domain" description="RHD" evidence="1">
    <location>
        <begin position="1"/>
        <end position="133"/>
    </location>
</feature>
<name>A0A0L7LSQ5_OPEBR</name>
<dbReference type="GO" id="GO:0034097">
    <property type="term" value="P:response to cytokine"/>
    <property type="evidence" value="ECO:0007669"/>
    <property type="project" value="TreeGrafter"/>
</dbReference>
<accession>A0A0L7LSQ5</accession>
<dbReference type="Gene3D" id="2.60.40.340">
    <property type="entry name" value="Rel homology domain (RHD), DNA-binding domain"/>
    <property type="match status" value="1"/>
</dbReference>
<protein>
    <submittedName>
        <fullName evidence="2">Embryonic polarity protein dorsal</fullName>
    </submittedName>
</protein>
<proteinExistence type="predicted"/>
<dbReference type="GO" id="GO:0007249">
    <property type="term" value="P:canonical NF-kappaB signal transduction"/>
    <property type="evidence" value="ECO:0007669"/>
    <property type="project" value="TreeGrafter"/>
</dbReference>
<dbReference type="Pfam" id="PF00554">
    <property type="entry name" value="RHD_DNA_bind"/>
    <property type="match status" value="1"/>
</dbReference>
<dbReference type="GO" id="GO:0005634">
    <property type="term" value="C:nucleus"/>
    <property type="evidence" value="ECO:0007669"/>
    <property type="project" value="TreeGrafter"/>
</dbReference>
<dbReference type="InterPro" id="IPR000451">
    <property type="entry name" value="NFkB/Dor"/>
</dbReference>
<dbReference type="SMART" id="SM00429">
    <property type="entry name" value="IPT"/>
    <property type="match status" value="1"/>
</dbReference>
<dbReference type="PROSITE" id="PS50254">
    <property type="entry name" value="REL_2"/>
    <property type="match status" value="1"/>
</dbReference>
<gene>
    <name evidence="2" type="ORF">OBRU01_02979</name>
</gene>
<dbReference type="InterPro" id="IPR032397">
    <property type="entry name" value="RHD_dimer"/>
</dbReference>
<sequence>FRYRRECRTNGSIPGISSTAANKIHPKIKVNNFVGPAIIRVSCVTKDAPHRPHPHKLVGKSNKSKGGECNFKVDITAENPMVEIKNIGIQCMKRDECQDSLQDRARKGIDPFRTGFGSTERIDLHSVRLAFELLPGFQDDEGRGQLPVVTVSNVISGTKSQLVIFDTCPPCGLTRGGDKMILLTEKLVSSDVLSVVFAEKGRKLEEIWKESVEITSKSVHKQHALLIETPPYSGTTTTGPIKVVVYLQRALTGDEAMDRNRTSNSVPYEYMPEYAPRNKRVSSLLLPDPE</sequence>
<dbReference type="PANTHER" id="PTHR24169">
    <property type="entry name" value="NUCLEAR FACTOR NF-KAPPA-B PROTEIN"/>
    <property type="match status" value="1"/>
</dbReference>
<evidence type="ECO:0000313" key="3">
    <source>
        <dbReference type="Proteomes" id="UP000037510"/>
    </source>
</evidence>
<dbReference type="InterPro" id="IPR013783">
    <property type="entry name" value="Ig-like_fold"/>
</dbReference>
<evidence type="ECO:0000259" key="1">
    <source>
        <dbReference type="PROSITE" id="PS50254"/>
    </source>
</evidence>
<feature type="non-terminal residue" evidence="2">
    <location>
        <position position="1"/>
    </location>
</feature>
<dbReference type="GO" id="GO:0038061">
    <property type="term" value="P:non-canonical NF-kappaB signal transduction"/>
    <property type="evidence" value="ECO:0007669"/>
    <property type="project" value="TreeGrafter"/>
</dbReference>
<dbReference type="Gene3D" id="2.60.40.10">
    <property type="entry name" value="Immunoglobulins"/>
    <property type="match status" value="1"/>
</dbReference>
<keyword evidence="3" id="KW-1185">Reference proteome</keyword>
<feature type="non-terminal residue" evidence="2">
    <location>
        <position position="290"/>
    </location>
</feature>
<dbReference type="GO" id="GO:0045087">
    <property type="term" value="P:innate immune response"/>
    <property type="evidence" value="ECO:0007669"/>
    <property type="project" value="TreeGrafter"/>
</dbReference>
<dbReference type="InterPro" id="IPR002909">
    <property type="entry name" value="IPT_dom"/>
</dbReference>
<dbReference type="PANTHER" id="PTHR24169:SF25">
    <property type="entry name" value="DORSAL-RELATED IMMUNITY FACTOR DIF-RELATED"/>
    <property type="match status" value="1"/>
</dbReference>
<dbReference type="InterPro" id="IPR011539">
    <property type="entry name" value="RHD_DNA_bind_dom"/>
</dbReference>
<reference evidence="2 3" key="1">
    <citation type="journal article" date="2015" name="Genome Biol. Evol.">
        <title>The genome of winter moth (Operophtera brumata) provides a genomic perspective on sexual dimorphism and phenology.</title>
        <authorList>
            <person name="Derks M.F."/>
            <person name="Smit S."/>
            <person name="Salis L."/>
            <person name="Schijlen E."/>
            <person name="Bossers A."/>
            <person name="Mateman C."/>
            <person name="Pijl A.S."/>
            <person name="de Ridder D."/>
            <person name="Groenen M.A."/>
            <person name="Visser M.E."/>
            <person name="Megens H.J."/>
        </authorList>
    </citation>
    <scope>NUCLEOTIDE SEQUENCE [LARGE SCALE GENOMIC DNA]</scope>
    <source>
        <strain evidence="2">WM2013NL</strain>
        <tissue evidence="2">Head and thorax</tissue>
    </source>
</reference>
<dbReference type="InterPro" id="IPR037059">
    <property type="entry name" value="RHD_DNA_bind_dom_sf"/>
</dbReference>
<dbReference type="GO" id="GO:0048468">
    <property type="term" value="P:cell development"/>
    <property type="evidence" value="ECO:0007669"/>
    <property type="project" value="UniProtKB-ARBA"/>
</dbReference>
<dbReference type="InterPro" id="IPR008967">
    <property type="entry name" value="p53-like_TF_DNA-bd_sf"/>
</dbReference>
<dbReference type="Proteomes" id="UP000037510">
    <property type="component" value="Unassembled WGS sequence"/>
</dbReference>
<comment type="caution">
    <text evidence="2">The sequence shown here is derived from an EMBL/GenBank/DDBJ whole genome shotgun (WGS) entry which is preliminary data.</text>
</comment>
<dbReference type="GO" id="GO:0045944">
    <property type="term" value="P:positive regulation of transcription by RNA polymerase II"/>
    <property type="evidence" value="ECO:0007669"/>
    <property type="project" value="TreeGrafter"/>
</dbReference>
<dbReference type="GO" id="GO:0000981">
    <property type="term" value="F:DNA-binding transcription factor activity, RNA polymerase II-specific"/>
    <property type="evidence" value="ECO:0007669"/>
    <property type="project" value="TreeGrafter"/>
</dbReference>
<dbReference type="InterPro" id="IPR014756">
    <property type="entry name" value="Ig_E-set"/>
</dbReference>
<dbReference type="GO" id="GO:0033554">
    <property type="term" value="P:cellular response to stress"/>
    <property type="evidence" value="ECO:0007669"/>
    <property type="project" value="TreeGrafter"/>
</dbReference>
<dbReference type="EMBL" id="JTDY01000218">
    <property type="protein sequence ID" value="KOB78236.1"/>
    <property type="molecule type" value="Genomic_DNA"/>
</dbReference>
<dbReference type="Pfam" id="PF16179">
    <property type="entry name" value="RHD_dimer"/>
    <property type="match status" value="1"/>
</dbReference>
<dbReference type="GO" id="GO:0005737">
    <property type="term" value="C:cytoplasm"/>
    <property type="evidence" value="ECO:0007669"/>
    <property type="project" value="InterPro"/>
</dbReference>
<dbReference type="STRING" id="104452.A0A0L7LSQ5"/>
<evidence type="ECO:0000313" key="2">
    <source>
        <dbReference type="EMBL" id="KOB78236.1"/>
    </source>
</evidence>
<dbReference type="AlphaFoldDB" id="A0A0L7LSQ5"/>